<keyword evidence="5" id="KW-0136">Cellulose degradation</keyword>
<evidence type="ECO:0000256" key="8">
    <source>
        <dbReference type="SAM" id="SignalP"/>
    </source>
</evidence>
<evidence type="ECO:0000313" key="9">
    <source>
        <dbReference type="EMBL" id="KAB1316119.1"/>
    </source>
</evidence>
<dbReference type="GO" id="GO:0030245">
    <property type="term" value="P:cellulose catabolic process"/>
    <property type="evidence" value="ECO:0007669"/>
    <property type="project" value="UniProtKB-KW"/>
</dbReference>
<feature type="signal peptide" evidence="8">
    <location>
        <begin position="1"/>
        <end position="21"/>
    </location>
</feature>
<evidence type="ECO:0000256" key="2">
    <source>
        <dbReference type="ARBA" id="ARBA00009209"/>
    </source>
</evidence>
<keyword evidence="7" id="KW-0119">Carbohydrate metabolism</keyword>
<name>A0A6A1WWI8_BACOV</name>
<evidence type="ECO:0000256" key="7">
    <source>
        <dbReference type="ARBA" id="ARBA00023326"/>
    </source>
</evidence>
<evidence type="ECO:0000313" key="10">
    <source>
        <dbReference type="Proteomes" id="UP000375690"/>
    </source>
</evidence>
<protein>
    <recommendedName>
        <fullName evidence="3">cellulase</fullName>
        <ecNumber evidence="3">3.2.1.4</ecNumber>
    </recommendedName>
</protein>
<dbReference type="EMBL" id="VWFC01000140">
    <property type="protein sequence ID" value="KAB1316119.1"/>
    <property type="molecule type" value="Genomic_DNA"/>
</dbReference>
<evidence type="ECO:0000256" key="4">
    <source>
        <dbReference type="ARBA" id="ARBA00022801"/>
    </source>
</evidence>
<comment type="caution">
    <text evidence="9">The sequence shown here is derived from an EMBL/GenBank/DDBJ whole genome shotgun (WGS) entry which is preliminary data.</text>
</comment>
<keyword evidence="8" id="KW-0732">Signal</keyword>
<comment type="catalytic activity">
    <reaction evidence="1">
        <text>Endohydrolysis of (1-&gt;4)-beta-D-glucosidic linkages in cellulose, lichenin and cereal beta-D-glucans.</text>
        <dbReference type="EC" id="3.2.1.4"/>
    </reaction>
</comment>
<evidence type="ECO:0000256" key="5">
    <source>
        <dbReference type="ARBA" id="ARBA00023001"/>
    </source>
</evidence>
<dbReference type="InterPro" id="IPR008928">
    <property type="entry name" value="6-hairpin_glycosidase_sf"/>
</dbReference>
<gene>
    <name evidence="9" type="ORF">F3B53_26950</name>
</gene>
<feature type="chain" id="PRO_5025507044" description="cellulase" evidence="8">
    <location>
        <begin position="22"/>
        <end position="126"/>
    </location>
</feature>
<dbReference type="Proteomes" id="UP000375690">
    <property type="component" value="Unassembled WGS sequence"/>
</dbReference>
<organism evidence="9 10">
    <name type="scientific">Bacteroides ovatus</name>
    <dbReference type="NCBI Taxonomy" id="28116"/>
    <lineage>
        <taxon>Bacteria</taxon>
        <taxon>Pseudomonadati</taxon>
        <taxon>Bacteroidota</taxon>
        <taxon>Bacteroidia</taxon>
        <taxon>Bacteroidales</taxon>
        <taxon>Bacteroidaceae</taxon>
        <taxon>Bacteroides</taxon>
    </lineage>
</organism>
<dbReference type="EC" id="3.2.1.4" evidence="3"/>
<keyword evidence="7" id="KW-0624">Polysaccharide degradation</keyword>
<evidence type="ECO:0000256" key="6">
    <source>
        <dbReference type="ARBA" id="ARBA00023295"/>
    </source>
</evidence>
<dbReference type="AlphaFoldDB" id="A0A6A1WWI8"/>
<feature type="non-terminal residue" evidence="9">
    <location>
        <position position="126"/>
    </location>
</feature>
<dbReference type="InterPro" id="IPR012341">
    <property type="entry name" value="6hp_glycosidase-like_sf"/>
</dbReference>
<proteinExistence type="inferred from homology"/>
<dbReference type="SUPFAM" id="SSF48208">
    <property type="entry name" value="Six-hairpin glycosidases"/>
    <property type="match status" value="1"/>
</dbReference>
<keyword evidence="4" id="KW-0378">Hydrolase</keyword>
<dbReference type="PRINTS" id="PR00735">
    <property type="entry name" value="GLHYDRLASE8"/>
</dbReference>
<sequence length="126" mass="13989">MKKNFLLACLISAVFAAPAGAWELWDQFKATNLTPEGRVVDYSEAKLITTSEGQSYGMFFALVANDKKAFDEMFAWTEKNLGENQPAWLWGIPDGKPNGTGKILDTNNATDSDMWIAYCLNEAARI</sequence>
<evidence type="ECO:0000256" key="3">
    <source>
        <dbReference type="ARBA" id="ARBA00012601"/>
    </source>
</evidence>
<dbReference type="Gene3D" id="1.50.10.10">
    <property type="match status" value="1"/>
</dbReference>
<keyword evidence="6" id="KW-0326">Glycosidase</keyword>
<dbReference type="GO" id="GO:0008810">
    <property type="term" value="F:cellulase activity"/>
    <property type="evidence" value="ECO:0007669"/>
    <property type="project" value="UniProtKB-EC"/>
</dbReference>
<accession>A0A6A1WWI8</accession>
<evidence type="ECO:0000256" key="1">
    <source>
        <dbReference type="ARBA" id="ARBA00000966"/>
    </source>
</evidence>
<dbReference type="InterPro" id="IPR002037">
    <property type="entry name" value="Glyco_hydro_8"/>
</dbReference>
<comment type="similarity">
    <text evidence="2">Belongs to the glycosyl hydrolase 8 (cellulase D) family.</text>
</comment>
<reference evidence="9 10" key="1">
    <citation type="journal article" date="2019" name="Nat. Med.">
        <title>A library of human gut bacterial isolates paired with longitudinal multiomics data enables mechanistic microbiome research.</title>
        <authorList>
            <person name="Poyet M."/>
            <person name="Groussin M."/>
            <person name="Gibbons S.M."/>
            <person name="Avila-Pacheco J."/>
            <person name="Jiang X."/>
            <person name="Kearney S.M."/>
            <person name="Perrotta A.R."/>
            <person name="Berdy B."/>
            <person name="Zhao S."/>
            <person name="Lieberman T.D."/>
            <person name="Swanson P.K."/>
            <person name="Smith M."/>
            <person name="Roesemann S."/>
            <person name="Alexander J.E."/>
            <person name="Rich S.A."/>
            <person name="Livny J."/>
            <person name="Vlamakis H."/>
            <person name="Clish C."/>
            <person name="Bullock K."/>
            <person name="Deik A."/>
            <person name="Scott J."/>
            <person name="Pierce K.A."/>
            <person name="Xavier R.J."/>
            <person name="Alm E.J."/>
        </authorList>
    </citation>
    <scope>NUCLEOTIDE SEQUENCE [LARGE SCALE GENOMIC DNA]</scope>
    <source>
        <strain evidence="9 10">BIOML-A2</strain>
    </source>
</reference>
<dbReference type="Pfam" id="PF01270">
    <property type="entry name" value="Glyco_hydro_8"/>
    <property type="match status" value="1"/>
</dbReference>